<evidence type="ECO:0000313" key="2">
    <source>
        <dbReference type="Proteomes" id="UP000190797"/>
    </source>
</evidence>
<sequence>MTRLFPRSTFLTTAALLGAVVVAALGAQTEQGRGLLVAAGLAGAYGGYTELAFTAPQALPDRVPATSYLAPPSFTIRNVTGRRHEYAWSIRLTESGRTRDVAGGRVTLAAGQPVTITPSTKALCEPGPVTVGVRLDSGEAISFRATCSANIDEG</sequence>
<accession>A0A1V0ABA9</accession>
<dbReference type="AlphaFoldDB" id="A0A1V0ABA9"/>
<evidence type="ECO:0000313" key="1">
    <source>
        <dbReference type="EMBL" id="AQZ67459.1"/>
    </source>
</evidence>
<proteinExistence type="predicted"/>
<dbReference type="OrthoDB" id="9930108at2"/>
<gene>
    <name evidence="1" type="ORF">BKM31_43730</name>
</gene>
<dbReference type="Proteomes" id="UP000190797">
    <property type="component" value="Chromosome"/>
</dbReference>
<dbReference type="RefSeq" id="WP_080043767.1">
    <property type="nucleotide sequence ID" value="NZ_CP017717.1"/>
</dbReference>
<organism evidence="1 2">
    <name type="scientific">[Actinomadura] parvosata subsp. kistnae</name>
    <dbReference type="NCBI Taxonomy" id="1909395"/>
    <lineage>
        <taxon>Bacteria</taxon>
        <taxon>Bacillati</taxon>
        <taxon>Actinomycetota</taxon>
        <taxon>Actinomycetes</taxon>
        <taxon>Streptosporangiales</taxon>
        <taxon>Streptosporangiaceae</taxon>
        <taxon>Nonomuraea</taxon>
    </lineage>
</organism>
<dbReference type="KEGG" id="noa:BKM31_43730"/>
<keyword evidence="2" id="KW-1185">Reference proteome</keyword>
<reference evidence="2" key="1">
    <citation type="journal article" date="2017" name="Med. Chem. Commun.">
        <title>Nonomuraea sp. ATCC 55076 harbours the largest actinomycete chromosome to date and the kistamicin biosynthetic gene cluster.</title>
        <authorList>
            <person name="Nazari B."/>
            <person name="Forneris C.C."/>
            <person name="Gibson M.I."/>
            <person name="Moon K."/>
            <person name="Schramma K.R."/>
            <person name="Seyedsayamdost M.R."/>
        </authorList>
    </citation>
    <scope>NUCLEOTIDE SEQUENCE [LARGE SCALE GENOMIC DNA]</scope>
    <source>
        <strain evidence="2">ATCC 55076</strain>
    </source>
</reference>
<name>A0A1V0ABA9_9ACTN</name>
<dbReference type="STRING" id="1909395.BKM31_43730"/>
<protein>
    <submittedName>
        <fullName evidence="1">Uncharacterized protein</fullName>
    </submittedName>
</protein>
<dbReference type="EMBL" id="CP017717">
    <property type="protein sequence ID" value="AQZ67459.1"/>
    <property type="molecule type" value="Genomic_DNA"/>
</dbReference>